<dbReference type="SUPFAM" id="SSF50199">
    <property type="entry name" value="Staphylococcal nuclease"/>
    <property type="match status" value="5"/>
</dbReference>
<keyword evidence="3" id="KW-0677">Repeat</keyword>
<dbReference type="GO" id="GO:0005634">
    <property type="term" value="C:nucleus"/>
    <property type="evidence" value="ECO:0007669"/>
    <property type="project" value="TreeGrafter"/>
</dbReference>
<keyword evidence="9" id="KW-1185">Reference proteome</keyword>
<feature type="compositionally biased region" description="Acidic residues" evidence="5">
    <location>
        <begin position="909"/>
        <end position="918"/>
    </location>
</feature>
<dbReference type="GeneID" id="8247458"/>
<sequence>MAHGSGWMHGLVKAVPSGDCVVVMGNAAQGGPPPEKTITLASLVAPRMARRDGRDEPFAFASREFLRRLLIGKQVKFRVEYAVQSIGREFGQVYVGDVNAAVESVANGWAKVRVGGGDQASNHEDLVAAESAAQAAAIGVWTKDPTQLATAVRIVPHAFDPNSLLPTMKGRPVPCVVEAVLNGAALRVQLMTDGTETRHATCVVFLAGVQAPAMKSSRRNHLSDDAGAGGDATSAATDAPNGAADAKPEPFAREAKHFTEVRLLNRDVHIVPEGTDKYDNLFCTVRIPGDGADLAEALAGNGLARCVDWSLSMITAGASKLRAAEKAAKAHRRCVWRDYVAPPPNPNSLVGKNFVGVVVEAASGDSIVVADAETGVERRVTLSSIRAPKLGNERRGIKPEPWAHEAKEFLRVRCVGKSVKVSMEYVRKIPTANGGTAGGAGAEAPGITLEMGTVMLPTDQLKGEDGSAATNDTGVAELNVAEMLVLRGLATVVRHRNDDDERSLRYDDLVQAEQRAIKGKKGVQNKDKPAPVHHVNDVSTNAQKSRQILPFLQRAGRSHAIVDYVLSGHRLKLSVPKEGAIVAFAIAGVRCPRGDEPGAAEAYRFVRHTLCQRDCEIEVEAVDKVGTFLGTLTYGKGNAKAPTVLNLGVELLRRGLGTLHDSYDPRGRANGEALVLAQDAAKSARVGLCELGVTEVVGAGRFFCQRATGGDRAAWLHSQLQTLSPNVSRVGFEPRKGTLVAGRFTGDDEWYRAVVTSVEGQRGTANETYAVHYRDFGNGERLPRERLAPLPPELASTPPLAHLCVLSHVAIAAGERSRDAEALFASLVSGGGAMDARIDRRLRAPDAPWDPDASPEWHGAESDQSVNAAMVAAGLARVDRRSAKDPSATHLLDAQERARRERRGMWEYGDVDSDDDEEERPKAPGAWGRRR</sequence>
<dbReference type="AlphaFoldDB" id="C1EET3"/>
<dbReference type="eggNOG" id="KOG2039">
    <property type="taxonomic scope" value="Eukaryota"/>
</dbReference>
<dbReference type="STRING" id="296587.C1EET3"/>
<dbReference type="PANTHER" id="PTHR12302:SF2">
    <property type="entry name" value="STAPHYLOCOCCAL NUCLEASE DOMAIN-CONTAINING PROTEIN 1"/>
    <property type="match status" value="1"/>
</dbReference>
<evidence type="ECO:0000259" key="6">
    <source>
        <dbReference type="PROSITE" id="PS50304"/>
    </source>
</evidence>
<dbReference type="Proteomes" id="UP000002009">
    <property type="component" value="Chromosome 11"/>
</dbReference>
<evidence type="ECO:0000256" key="5">
    <source>
        <dbReference type="SAM" id="MobiDB-lite"/>
    </source>
</evidence>
<evidence type="ECO:0000256" key="4">
    <source>
        <dbReference type="PIRNR" id="PIRNR017179"/>
    </source>
</evidence>
<dbReference type="Gene3D" id="2.30.30.140">
    <property type="match status" value="1"/>
</dbReference>
<organism evidence="8 9">
    <name type="scientific">Micromonas commoda (strain RCC299 / NOUM17 / CCMP2709)</name>
    <name type="common">Picoplanktonic green alga</name>
    <dbReference type="NCBI Taxonomy" id="296587"/>
    <lineage>
        <taxon>Eukaryota</taxon>
        <taxon>Viridiplantae</taxon>
        <taxon>Chlorophyta</taxon>
        <taxon>Mamiellophyceae</taxon>
        <taxon>Mamiellales</taxon>
        <taxon>Mamiellaceae</taxon>
        <taxon>Micromonas</taxon>
    </lineage>
</organism>
<dbReference type="PROSITE" id="PS50304">
    <property type="entry name" value="TUDOR"/>
    <property type="match status" value="1"/>
</dbReference>
<comment type="subcellular location">
    <subcellularLocation>
        <location evidence="1 4">Cytoplasm</location>
    </subcellularLocation>
</comment>
<feature type="compositionally biased region" description="Low complexity" evidence="5">
    <location>
        <begin position="231"/>
        <end position="245"/>
    </location>
</feature>
<comment type="function">
    <text evidence="4">Cytoprotective ribonuclease (RNase) required for resistance to abiotic stresses, acting as a positive regulator of mRNA decapping during stress.</text>
</comment>
<evidence type="ECO:0000259" key="7">
    <source>
        <dbReference type="PROSITE" id="PS50830"/>
    </source>
</evidence>
<dbReference type="FunFam" id="2.30.30.140:FF:000018">
    <property type="entry name" value="Serine/threonine-protein kinase 31"/>
    <property type="match status" value="1"/>
</dbReference>
<dbReference type="InterPro" id="IPR002999">
    <property type="entry name" value="Tudor"/>
</dbReference>
<dbReference type="GO" id="GO:0031047">
    <property type="term" value="P:regulatory ncRNA-mediated gene silencing"/>
    <property type="evidence" value="ECO:0007669"/>
    <property type="project" value="UniProtKB-UniRule"/>
</dbReference>
<dbReference type="InterPro" id="IPR016071">
    <property type="entry name" value="Staphylococal_nuclease_OB-fold"/>
</dbReference>
<evidence type="ECO:0000256" key="3">
    <source>
        <dbReference type="ARBA" id="ARBA00022737"/>
    </source>
</evidence>
<feature type="domain" description="Tudor" evidence="6">
    <location>
        <begin position="733"/>
        <end position="797"/>
    </location>
</feature>
<dbReference type="Gene3D" id="2.40.50.90">
    <property type="match status" value="5"/>
</dbReference>
<dbReference type="GO" id="GO:0003723">
    <property type="term" value="F:RNA binding"/>
    <property type="evidence" value="ECO:0007669"/>
    <property type="project" value="UniProtKB-UniRule"/>
</dbReference>
<dbReference type="PROSITE" id="PS50830">
    <property type="entry name" value="TNASE_3"/>
    <property type="match status" value="4"/>
</dbReference>
<dbReference type="SUPFAM" id="SSF63748">
    <property type="entry name" value="Tudor/PWWP/MBT"/>
    <property type="match status" value="1"/>
</dbReference>
<evidence type="ECO:0000256" key="2">
    <source>
        <dbReference type="ARBA" id="ARBA00022490"/>
    </source>
</evidence>
<feature type="region of interest" description="Disordered" evidence="5">
    <location>
        <begin position="844"/>
        <end position="865"/>
    </location>
</feature>
<dbReference type="PANTHER" id="PTHR12302">
    <property type="entry name" value="EBNA2 BINDING PROTEIN P100"/>
    <property type="match status" value="1"/>
</dbReference>
<evidence type="ECO:0000313" key="9">
    <source>
        <dbReference type="Proteomes" id="UP000002009"/>
    </source>
</evidence>
<feature type="domain" description="TNase-like" evidence="7">
    <location>
        <begin position="352"/>
        <end position="526"/>
    </location>
</feature>
<dbReference type="GO" id="GO:0006402">
    <property type="term" value="P:mRNA catabolic process"/>
    <property type="evidence" value="ECO:0007669"/>
    <property type="project" value="UniProtKB-UniRule"/>
</dbReference>
<accession>C1EET3</accession>
<gene>
    <name evidence="8" type="ORF">MICPUN_98103</name>
</gene>
<dbReference type="KEGG" id="mis:MICPUN_98103"/>
<feature type="compositionally biased region" description="Basic and acidic residues" evidence="5">
    <location>
        <begin position="893"/>
        <end position="905"/>
    </location>
</feature>
<feature type="domain" description="TNase-like" evidence="7">
    <location>
        <begin position="556"/>
        <end position="688"/>
    </location>
</feature>
<dbReference type="EMBL" id="CP001330">
    <property type="protein sequence ID" value="ACO66294.1"/>
    <property type="molecule type" value="Genomic_DNA"/>
</dbReference>
<reference evidence="8 9" key="1">
    <citation type="journal article" date="2009" name="Science">
        <title>Green evolution and dynamic adaptations revealed by genomes of the marine picoeukaryotes Micromonas.</title>
        <authorList>
            <person name="Worden A.Z."/>
            <person name="Lee J.H."/>
            <person name="Mock T."/>
            <person name="Rouze P."/>
            <person name="Simmons M.P."/>
            <person name="Aerts A.L."/>
            <person name="Allen A.E."/>
            <person name="Cuvelier M.L."/>
            <person name="Derelle E."/>
            <person name="Everett M.V."/>
            <person name="Foulon E."/>
            <person name="Grimwood J."/>
            <person name="Gundlach H."/>
            <person name="Henrissat B."/>
            <person name="Napoli C."/>
            <person name="McDonald S.M."/>
            <person name="Parker M.S."/>
            <person name="Rombauts S."/>
            <person name="Salamov A."/>
            <person name="Von Dassow P."/>
            <person name="Badger J.H."/>
            <person name="Coutinho P.M."/>
            <person name="Demir E."/>
            <person name="Dubchak I."/>
            <person name="Gentemann C."/>
            <person name="Eikrem W."/>
            <person name="Gready J.E."/>
            <person name="John U."/>
            <person name="Lanier W."/>
            <person name="Lindquist E.A."/>
            <person name="Lucas S."/>
            <person name="Mayer K.F."/>
            <person name="Moreau H."/>
            <person name="Not F."/>
            <person name="Otillar R."/>
            <person name="Panaud O."/>
            <person name="Pangilinan J."/>
            <person name="Paulsen I."/>
            <person name="Piegu B."/>
            <person name="Poliakov A."/>
            <person name="Robbens S."/>
            <person name="Schmutz J."/>
            <person name="Toulza E."/>
            <person name="Wyss T."/>
            <person name="Zelensky A."/>
            <person name="Zhou K."/>
            <person name="Armbrust E.V."/>
            <person name="Bhattacharya D."/>
            <person name="Goodenough U.W."/>
            <person name="Van de Peer Y."/>
            <person name="Grigoriev I.V."/>
        </authorList>
    </citation>
    <scope>NUCLEOTIDE SEQUENCE [LARGE SCALE GENOMIC DNA]</scope>
    <source>
        <strain evidence="9">RCC299 / NOUM17</strain>
    </source>
</reference>
<keyword evidence="2 4" id="KW-0963">Cytoplasm</keyword>
<dbReference type="InterPro" id="IPR035437">
    <property type="entry name" value="SNase_OB-fold_sf"/>
</dbReference>
<dbReference type="OMA" id="ARCADHH"/>
<dbReference type="OrthoDB" id="10023235at2759"/>
<dbReference type="GO" id="GO:0031332">
    <property type="term" value="C:RNAi effector complex"/>
    <property type="evidence" value="ECO:0007669"/>
    <property type="project" value="InterPro"/>
</dbReference>
<feature type="domain" description="TNase-like" evidence="7">
    <location>
        <begin position="171"/>
        <end position="338"/>
    </location>
</feature>
<evidence type="ECO:0000256" key="1">
    <source>
        <dbReference type="ARBA" id="ARBA00004496"/>
    </source>
</evidence>
<dbReference type="FunFam" id="2.40.50.90:FF:000018">
    <property type="entry name" value="Ribonuclease"/>
    <property type="match status" value="1"/>
</dbReference>
<dbReference type="PIRSF" id="PIRSF017179">
    <property type="entry name" value="RISC-Tudor-SN"/>
    <property type="match status" value="1"/>
</dbReference>
<protein>
    <recommendedName>
        <fullName evidence="4">Ribonuclease</fullName>
    </recommendedName>
</protein>
<dbReference type="Pfam" id="PF00565">
    <property type="entry name" value="SNase"/>
    <property type="match status" value="5"/>
</dbReference>
<dbReference type="FunCoup" id="C1EET3">
    <property type="interactions" value="2057"/>
</dbReference>
<dbReference type="InterPro" id="IPR016685">
    <property type="entry name" value="Silence_cplx_Nase-comp_TudorSN"/>
</dbReference>
<proteinExistence type="predicted"/>
<dbReference type="GO" id="GO:0005829">
    <property type="term" value="C:cytosol"/>
    <property type="evidence" value="ECO:0007669"/>
    <property type="project" value="UniProtKB-UniRule"/>
</dbReference>
<dbReference type="SMART" id="SM00318">
    <property type="entry name" value="SNc"/>
    <property type="match status" value="4"/>
</dbReference>
<dbReference type="InParanoid" id="C1EET3"/>
<dbReference type="Pfam" id="PF00567">
    <property type="entry name" value="TUDOR"/>
    <property type="match status" value="1"/>
</dbReference>
<feature type="region of interest" description="Disordered" evidence="5">
    <location>
        <begin position="878"/>
        <end position="931"/>
    </location>
</feature>
<evidence type="ECO:0000313" key="8">
    <source>
        <dbReference type="EMBL" id="ACO66294.1"/>
    </source>
</evidence>
<name>C1EET3_MICCC</name>
<dbReference type="RefSeq" id="XP_002505036.1">
    <property type="nucleotide sequence ID" value="XM_002504990.1"/>
</dbReference>
<dbReference type="SMART" id="SM00333">
    <property type="entry name" value="TUDOR"/>
    <property type="match status" value="1"/>
</dbReference>
<feature type="domain" description="TNase-like" evidence="7">
    <location>
        <begin position="6"/>
        <end position="143"/>
    </location>
</feature>
<dbReference type="GO" id="GO:0004518">
    <property type="term" value="F:nuclease activity"/>
    <property type="evidence" value="ECO:0007669"/>
    <property type="project" value="TreeGrafter"/>
</dbReference>
<feature type="region of interest" description="Disordered" evidence="5">
    <location>
        <begin position="216"/>
        <end position="247"/>
    </location>
</feature>